<dbReference type="NCBIfam" id="TIGR01169">
    <property type="entry name" value="rplA_bact"/>
    <property type="match status" value="1"/>
</dbReference>
<evidence type="ECO:0000256" key="5">
    <source>
        <dbReference type="ARBA" id="ARBA00022980"/>
    </source>
</evidence>
<comment type="similarity">
    <text evidence="1 7">Belongs to the universal ribosomal protein uL1 family.</text>
</comment>
<dbReference type="FunFam" id="3.40.50.790:FF:000001">
    <property type="entry name" value="50S ribosomal protein L1"/>
    <property type="match status" value="1"/>
</dbReference>
<name>J9QTQ9_9STRA</name>
<evidence type="ECO:0000256" key="4">
    <source>
        <dbReference type="ARBA" id="ARBA00022884"/>
    </source>
</evidence>
<evidence type="ECO:0000256" key="7">
    <source>
        <dbReference type="RuleBase" id="RU000659"/>
    </source>
</evidence>
<dbReference type="SUPFAM" id="SSF56808">
    <property type="entry name" value="Ribosomal protein L1"/>
    <property type="match status" value="1"/>
</dbReference>
<dbReference type="GO" id="GO:0006412">
    <property type="term" value="P:translation"/>
    <property type="evidence" value="ECO:0007669"/>
    <property type="project" value="InterPro"/>
</dbReference>
<dbReference type="EMBL" id="JX297813">
    <property type="protein sequence ID" value="AFR24766.1"/>
    <property type="molecule type" value="Genomic_DNA"/>
</dbReference>
<sequence>MPTISKRTKQARNLIIKPSYSLEEGVKILKQTATTKFVESAEAHFNLNLDTKYSDQQLRTTISLPRGTGKDIKISILTSDTSNTDTLMQNGAAVVGSDDLIEDISKGNLDFDLLLTTPDMMPRLTKLGKVLGPRGLMPSTKAGTVTTDLIASLAEFKAGKVECRADKTGVAHILFGKMDFTEEALHENLRSVYDSIQTNKPSGVKGKYLKTFKICTTMGPSINIDISNLDS</sequence>
<keyword evidence="6 7" id="KW-0687">Ribonucleoprotein</keyword>
<evidence type="ECO:0000256" key="1">
    <source>
        <dbReference type="ARBA" id="ARBA00010531"/>
    </source>
</evidence>
<dbReference type="InterPro" id="IPR028364">
    <property type="entry name" value="Ribosomal_uL1/biogenesis"/>
</dbReference>
<dbReference type="InterPro" id="IPR005878">
    <property type="entry name" value="Ribosom_uL1_bac-type"/>
</dbReference>
<dbReference type="InterPro" id="IPR016095">
    <property type="entry name" value="Ribosomal_uL1_3-a/b-sand"/>
</dbReference>
<dbReference type="PROSITE" id="PS01199">
    <property type="entry name" value="RIBOSOMAL_L1"/>
    <property type="match status" value="1"/>
</dbReference>
<evidence type="ECO:0000256" key="3">
    <source>
        <dbReference type="ARBA" id="ARBA00022730"/>
    </source>
</evidence>
<accession>J9QTQ9</accession>
<dbReference type="Pfam" id="PF00687">
    <property type="entry name" value="Ribosomal_L1"/>
    <property type="match status" value="1"/>
</dbReference>
<dbReference type="InterPro" id="IPR023673">
    <property type="entry name" value="Ribosomal_uL1_CS"/>
</dbReference>
<comment type="subunit">
    <text evidence="2">Part of the 50S ribosomal subunit.</text>
</comment>
<dbReference type="Gene3D" id="3.40.50.790">
    <property type="match status" value="1"/>
</dbReference>
<dbReference type="CDD" id="cd00403">
    <property type="entry name" value="Ribosomal_L1"/>
    <property type="match status" value="1"/>
</dbReference>
<reference evidence="8" key="1">
    <citation type="journal article" date="2012" name="Curr. Biol.">
        <title>Global distribution of a wild alga revealed by targeted metagenomics.</title>
        <authorList>
            <person name="Worden A.Z."/>
            <person name="Janouskovec J."/>
            <person name="McRose D."/>
            <person name="Engman A."/>
            <person name="Welsh R.M."/>
            <person name="Malfatti S."/>
            <person name="Tringe S.G."/>
            <person name="Keeling P.J."/>
        </authorList>
    </citation>
    <scope>NUCLEOTIDE SEQUENCE</scope>
</reference>
<evidence type="ECO:0000256" key="6">
    <source>
        <dbReference type="ARBA" id="ARBA00023274"/>
    </source>
</evidence>
<dbReference type="Gene3D" id="3.30.190.20">
    <property type="match status" value="1"/>
</dbReference>
<keyword evidence="8" id="KW-0934">Plastid</keyword>
<gene>
    <name evidence="8" type="primary">rpl1</name>
</gene>
<keyword evidence="3" id="KW-0699">rRNA-binding</keyword>
<protein>
    <recommendedName>
        <fullName evidence="7">Ribosomal protein</fullName>
    </recommendedName>
</protein>
<keyword evidence="4" id="KW-0694">RNA-binding</keyword>
<dbReference type="PANTHER" id="PTHR36427">
    <property type="entry name" value="54S RIBOSOMAL PROTEIN L1, MITOCHONDRIAL"/>
    <property type="match status" value="1"/>
</dbReference>
<dbReference type="GO" id="GO:0015934">
    <property type="term" value="C:large ribosomal subunit"/>
    <property type="evidence" value="ECO:0007669"/>
    <property type="project" value="InterPro"/>
</dbReference>
<dbReference type="PIRSF" id="PIRSF002155">
    <property type="entry name" value="Ribosomal_L1"/>
    <property type="match status" value="1"/>
</dbReference>
<dbReference type="GO" id="GO:0019843">
    <property type="term" value="F:rRNA binding"/>
    <property type="evidence" value="ECO:0007669"/>
    <property type="project" value="UniProtKB-KW"/>
</dbReference>
<dbReference type="HAMAP" id="MF_01318_B">
    <property type="entry name" value="Ribosomal_uL1_B"/>
    <property type="match status" value="1"/>
</dbReference>
<evidence type="ECO:0000313" key="8">
    <source>
        <dbReference type="EMBL" id="AFR24766.1"/>
    </source>
</evidence>
<dbReference type="AlphaFoldDB" id="J9QTQ9"/>
<evidence type="ECO:0000256" key="2">
    <source>
        <dbReference type="ARBA" id="ARBA00011838"/>
    </source>
</evidence>
<dbReference type="InterPro" id="IPR023674">
    <property type="entry name" value="Ribosomal_uL1-like"/>
</dbReference>
<organism evidence="8">
    <name type="scientific">uncultured Pelagomonas</name>
    <dbReference type="NCBI Taxonomy" id="660917"/>
    <lineage>
        <taxon>Eukaryota</taxon>
        <taxon>Sar</taxon>
        <taxon>Stramenopiles</taxon>
        <taxon>Ochrophyta</taxon>
        <taxon>Pelagophyceae</taxon>
        <taxon>Pelagomonadales</taxon>
        <taxon>Pelagomonadaceae</taxon>
        <taxon>Pelagomonas</taxon>
        <taxon>environmental samples</taxon>
    </lineage>
</organism>
<dbReference type="PANTHER" id="PTHR36427:SF3">
    <property type="entry name" value="LARGE RIBOSOMAL SUBUNIT PROTEIN UL1M"/>
    <property type="match status" value="1"/>
</dbReference>
<keyword evidence="5 7" id="KW-0689">Ribosomal protein</keyword>
<geneLocation type="plastid" evidence="8"/>
<dbReference type="GO" id="GO:0003735">
    <property type="term" value="F:structural constituent of ribosome"/>
    <property type="evidence" value="ECO:0007669"/>
    <property type="project" value="InterPro"/>
</dbReference>
<proteinExistence type="inferred from homology"/>
<dbReference type="InterPro" id="IPR002143">
    <property type="entry name" value="Ribosomal_uL1"/>
</dbReference>